<gene>
    <name evidence="3" type="ORF">BJ508DRAFT_327999</name>
</gene>
<dbReference type="Proteomes" id="UP000275078">
    <property type="component" value="Unassembled WGS sequence"/>
</dbReference>
<proteinExistence type="predicted"/>
<protein>
    <submittedName>
        <fullName evidence="3">Uncharacterized protein</fullName>
    </submittedName>
</protein>
<dbReference type="AlphaFoldDB" id="A0A3N4IDC0"/>
<keyword evidence="2" id="KW-0472">Membrane</keyword>
<sequence>MCTEKQKETTLYVLDRKSPTEWKKEVWCMGKDREVYAIRTEAEHILKYEATGARLGDAQFLDKLKATVKSEALEALADVSFHQSIETSIRTEVANALKPILDDIRVEVHDAIEPAMKSLHQDLQIRLLNHADAANDRVVNRISKIIGHELEKGYIHQSELLRLELAARDARGGRVKADAGFVLVAAILALVMAGWSLLVTIKASKKDRSNKGAKRATEAVTVEAATSRASGAKKVSFVLPKDTQTTHGSPDMKAQA</sequence>
<feature type="compositionally biased region" description="Low complexity" evidence="1">
    <location>
        <begin position="218"/>
        <end position="230"/>
    </location>
</feature>
<name>A0A3N4IDC0_ASCIM</name>
<dbReference type="EMBL" id="ML119695">
    <property type="protein sequence ID" value="RPA79744.1"/>
    <property type="molecule type" value="Genomic_DNA"/>
</dbReference>
<keyword evidence="4" id="KW-1185">Reference proteome</keyword>
<evidence type="ECO:0000313" key="3">
    <source>
        <dbReference type="EMBL" id="RPA79744.1"/>
    </source>
</evidence>
<reference evidence="3 4" key="1">
    <citation type="journal article" date="2018" name="Nat. Ecol. Evol.">
        <title>Pezizomycetes genomes reveal the molecular basis of ectomycorrhizal truffle lifestyle.</title>
        <authorList>
            <person name="Murat C."/>
            <person name="Payen T."/>
            <person name="Noel B."/>
            <person name="Kuo A."/>
            <person name="Morin E."/>
            <person name="Chen J."/>
            <person name="Kohler A."/>
            <person name="Krizsan K."/>
            <person name="Balestrini R."/>
            <person name="Da Silva C."/>
            <person name="Montanini B."/>
            <person name="Hainaut M."/>
            <person name="Levati E."/>
            <person name="Barry K.W."/>
            <person name="Belfiori B."/>
            <person name="Cichocki N."/>
            <person name="Clum A."/>
            <person name="Dockter R.B."/>
            <person name="Fauchery L."/>
            <person name="Guy J."/>
            <person name="Iotti M."/>
            <person name="Le Tacon F."/>
            <person name="Lindquist E.A."/>
            <person name="Lipzen A."/>
            <person name="Malagnac F."/>
            <person name="Mello A."/>
            <person name="Molinier V."/>
            <person name="Miyauchi S."/>
            <person name="Poulain J."/>
            <person name="Riccioni C."/>
            <person name="Rubini A."/>
            <person name="Sitrit Y."/>
            <person name="Splivallo R."/>
            <person name="Traeger S."/>
            <person name="Wang M."/>
            <person name="Zifcakova L."/>
            <person name="Wipf D."/>
            <person name="Zambonelli A."/>
            <person name="Paolocci F."/>
            <person name="Nowrousian M."/>
            <person name="Ottonello S."/>
            <person name="Baldrian P."/>
            <person name="Spatafora J.W."/>
            <person name="Henrissat B."/>
            <person name="Nagy L.G."/>
            <person name="Aury J.M."/>
            <person name="Wincker P."/>
            <person name="Grigoriev I.V."/>
            <person name="Bonfante P."/>
            <person name="Martin F.M."/>
        </authorList>
    </citation>
    <scope>NUCLEOTIDE SEQUENCE [LARGE SCALE GENOMIC DNA]</scope>
    <source>
        <strain evidence="3 4">RN42</strain>
    </source>
</reference>
<keyword evidence="2" id="KW-1133">Transmembrane helix</keyword>
<keyword evidence="2" id="KW-0812">Transmembrane</keyword>
<feature type="transmembrane region" description="Helical" evidence="2">
    <location>
        <begin position="179"/>
        <end position="201"/>
    </location>
</feature>
<accession>A0A3N4IDC0</accession>
<evidence type="ECO:0000313" key="4">
    <source>
        <dbReference type="Proteomes" id="UP000275078"/>
    </source>
</evidence>
<evidence type="ECO:0000256" key="2">
    <source>
        <dbReference type="SAM" id="Phobius"/>
    </source>
</evidence>
<organism evidence="3 4">
    <name type="scientific">Ascobolus immersus RN42</name>
    <dbReference type="NCBI Taxonomy" id="1160509"/>
    <lineage>
        <taxon>Eukaryota</taxon>
        <taxon>Fungi</taxon>
        <taxon>Dikarya</taxon>
        <taxon>Ascomycota</taxon>
        <taxon>Pezizomycotina</taxon>
        <taxon>Pezizomycetes</taxon>
        <taxon>Pezizales</taxon>
        <taxon>Ascobolaceae</taxon>
        <taxon>Ascobolus</taxon>
    </lineage>
</organism>
<feature type="region of interest" description="Disordered" evidence="1">
    <location>
        <begin position="208"/>
        <end position="256"/>
    </location>
</feature>
<evidence type="ECO:0000256" key="1">
    <source>
        <dbReference type="SAM" id="MobiDB-lite"/>
    </source>
</evidence>